<organism evidence="1 2">
    <name type="scientific">Saccharothrix violaceirubra</name>
    <dbReference type="NCBI Taxonomy" id="413306"/>
    <lineage>
        <taxon>Bacteria</taxon>
        <taxon>Bacillati</taxon>
        <taxon>Actinomycetota</taxon>
        <taxon>Actinomycetes</taxon>
        <taxon>Pseudonocardiales</taxon>
        <taxon>Pseudonocardiaceae</taxon>
        <taxon>Saccharothrix</taxon>
    </lineage>
</organism>
<comment type="caution">
    <text evidence="1">The sequence shown here is derived from an EMBL/GenBank/DDBJ whole genome shotgun (WGS) entry which is preliminary data.</text>
</comment>
<accession>A0A7W7T824</accession>
<keyword evidence="2" id="KW-1185">Reference proteome</keyword>
<dbReference type="RefSeq" id="WP_184673183.1">
    <property type="nucleotide sequence ID" value="NZ_BAABAI010000041.1"/>
</dbReference>
<proteinExistence type="predicted"/>
<dbReference type="NCBIfam" id="NF040565">
    <property type="entry name" value="SCO2521_fam"/>
    <property type="match status" value="1"/>
</dbReference>
<reference evidence="1 2" key="1">
    <citation type="submission" date="2020-08" db="EMBL/GenBank/DDBJ databases">
        <title>Sequencing the genomes of 1000 actinobacteria strains.</title>
        <authorList>
            <person name="Klenk H.-P."/>
        </authorList>
    </citation>
    <scope>NUCLEOTIDE SEQUENCE [LARGE SCALE GENOMIC DNA]</scope>
    <source>
        <strain evidence="1 2">DSM 45084</strain>
    </source>
</reference>
<evidence type="ECO:0000313" key="2">
    <source>
        <dbReference type="Proteomes" id="UP000542674"/>
    </source>
</evidence>
<evidence type="ECO:0000313" key="1">
    <source>
        <dbReference type="EMBL" id="MBB4968021.1"/>
    </source>
</evidence>
<name>A0A7W7T824_9PSEU</name>
<sequence length="314" mass="34724">MVSPGVVILGEVRTSLLHTSLPLPRKSVVDLLSLRPGRQVVATDRPINRTVSPDSVVGVDCALATEPQARARGIGTVASHAVVVGGMVLQASARTSCEWVEYRERRAWSHYARRRGVLDVLGNSVPEQVVRGSKRAVRVPETLDLGSVCQRLLAAVQGRPQLDHRTRLRARPTRLRWNAVVEPDVRPSVHLHIDDDVQRTVDLVVPPEAASAAVVFCEDLALHDWLYTTLGAVVEEAERDVDVGADPMRVLGAALSLLVRLWLPGKHVDPVLRPLWDDLEREPGFSTAWHQNVAWMRDQVSITTLSAWQESRLV</sequence>
<dbReference type="AlphaFoldDB" id="A0A7W7T824"/>
<dbReference type="Proteomes" id="UP000542674">
    <property type="component" value="Unassembled WGS sequence"/>
</dbReference>
<dbReference type="InterPro" id="IPR049749">
    <property type="entry name" value="SCO2521-like"/>
</dbReference>
<gene>
    <name evidence="1" type="ORF">F4559_005380</name>
</gene>
<dbReference type="EMBL" id="JACHJS010000001">
    <property type="protein sequence ID" value="MBB4968021.1"/>
    <property type="molecule type" value="Genomic_DNA"/>
</dbReference>
<protein>
    <submittedName>
        <fullName evidence="1">Uncharacterized protein</fullName>
    </submittedName>
</protein>